<dbReference type="EMBL" id="BBLT01000005">
    <property type="protein sequence ID" value="GAL85545.1"/>
    <property type="molecule type" value="Genomic_DNA"/>
</dbReference>
<organism evidence="1 2">
    <name type="scientific">Sporocytophaga myxococcoides</name>
    <dbReference type="NCBI Taxonomy" id="153721"/>
    <lineage>
        <taxon>Bacteria</taxon>
        <taxon>Pseudomonadati</taxon>
        <taxon>Bacteroidota</taxon>
        <taxon>Cytophagia</taxon>
        <taxon>Cytophagales</taxon>
        <taxon>Cytophagaceae</taxon>
        <taxon>Sporocytophaga</taxon>
    </lineage>
</organism>
<proteinExistence type="predicted"/>
<comment type="caution">
    <text evidence="1">The sequence shown here is derived from an EMBL/GenBank/DDBJ whole genome shotgun (WGS) entry which is preliminary data.</text>
</comment>
<dbReference type="RefSeq" id="WP_045464291.1">
    <property type="nucleotide sequence ID" value="NZ_BBLT01000005.1"/>
</dbReference>
<dbReference type="Proteomes" id="UP000030185">
    <property type="component" value="Unassembled WGS sequence"/>
</dbReference>
<gene>
    <name evidence="1" type="ORF">MYP_2774</name>
</gene>
<reference evidence="1 2" key="1">
    <citation type="submission" date="2014-09" db="EMBL/GenBank/DDBJ databases">
        <title>Sporocytophaga myxococcoides PG-01 genome sequencing.</title>
        <authorList>
            <person name="Liu L."/>
            <person name="Gao P.J."/>
            <person name="Chen G.J."/>
            <person name="Wang L.S."/>
        </authorList>
    </citation>
    <scope>NUCLEOTIDE SEQUENCE [LARGE SCALE GENOMIC DNA]</scope>
    <source>
        <strain evidence="1 2">PG-01</strain>
    </source>
</reference>
<accession>A0A098LF22</accession>
<protein>
    <recommendedName>
        <fullName evidence="3">Phosphoribosylpyrophosphate synthetase</fullName>
    </recommendedName>
</protein>
<keyword evidence="2" id="KW-1185">Reference proteome</keyword>
<evidence type="ECO:0000313" key="1">
    <source>
        <dbReference type="EMBL" id="GAL85545.1"/>
    </source>
</evidence>
<evidence type="ECO:0008006" key="3">
    <source>
        <dbReference type="Google" id="ProtNLM"/>
    </source>
</evidence>
<sequence>MINTEKTLTEVIDVLRSRGYIEDFNLFEVGLSYKKGDEKVNLNDIVIDKTYRFTGQNDLEDEAVLYAMRNTKDGVKGIFVNGYGTYSDKEADEIISQIVNREEDDNDDWMN</sequence>
<evidence type="ECO:0000313" key="2">
    <source>
        <dbReference type="Proteomes" id="UP000030185"/>
    </source>
</evidence>
<name>A0A098LF22_9BACT</name>
<dbReference type="STRING" id="153721.MYP_2774"/>
<dbReference type="AlphaFoldDB" id="A0A098LF22"/>
<dbReference type="OrthoDB" id="8418771at2"/>
<dbReference type="eggNOG" id="ENOG5031TGW">
    <property type="taxonomic scope" value="Bacteria"/>
</dbReference>